<name>A0A842I4P8_9RHOB</name>
<feature type="compositionally biased region" description="Basic and acidic residues" evidence="1">
    <location>
        <begin position="239"/>
        <end position="248"/>
    </location>
</feature>
<organism evidence="2 3">
    <name type="scientific">Paragemmobacter straminiformis</name>
    <dbReference type="NCBI Taxonomy" id="2045119"/>
    <lineage>
        <taxon>Bacteria</taxon>
        <taxon>Pseudomonadati</taxon>
        <taxon>Pseudomonadota</taxon>
        <taxon>Alphaproteobacteria</taxon>
        <taxon>Rhodobacterales</taxon>
        <taxon>Paracoccaceae</taxon>
        <taxon>Paragemmobacter</taxon>
    </lineage>
</organism>
<dbReference type="PROSITE" id="PS51257">
    <property type="entry name" value="PROKAR_LIPOPROTEIN"/>
    <property type="match status" value="1"/>
</dbReference>
<reference evidence="2 3" key="1">
    <citation type="journal article" date="2017" name="Int. J. Syst. Evol. Microbiol.">
        <title>Gemmobacter straminiformis sp. nov., isolated from an artificial fountain.</title>
        <authorList>
            <person name="Kang J.Y."/>
            <person name="Kim M.J."/>
            <person name="Chun J."/>
            <person name="Son K.P."/>
            <person name="Jahng K.Y."/>
        </authorList>
    </citation>
    <scope>NUCLEOTIDE SEQUENCE [LARGE SCALE GENOMIC DNA]</scope>
    <source>
        <strain evidence="2 3">CAM-8</strain>
    </source>
</reference>
<dbReference type="Proteomes" id="UP000555411">
    <property type="component" value="Unassembled WGS sequence"/>
</dbReference>
<sequence>MRTQAILALSLLGLAACSPPVPDSGAGAGVGFGDYNSYMREQAASAARQPVAGAPIGAAPTTFSTDAAAAAIDRATGVQDPNQPVFATTAPLDPVNTPLTTYPQPTYTQPAANTGPLDPNRPRGDAPSNIQTESGEMVHSNTGISDEQDFNAVSQRETIESDKERLARNRAQYQVIQPTAIPERTATGANIVEYALKTTNNPGTQVYSRSSLRLTDPLVACARYGSSDLAQQAFLEAGGPERDRKGLDPDGDGFACTWDPRPFRLQ</sequence>
<evidence type="ECO:0008006" key="4">
    <source>
        <dbReference type="Google" id="ProtNLM"/>
    </source>
</evidence>
<comment type="caution">
    <text evidence="2">The sequence shown here is derived from an EMBL/GenBank/DDBJ whole genome shotgun (WGS) entry which is preliminary data.</text>
</comment>
<evidence type="ECO:0000256" key="1">
    <source>
        <dbReference type="SAM" id="MobiDB-lite"/>
    </source>
</evidence>
<evidence type="ECO:0000313" key="2">
    <source>
        <dbReference type="EMBL" id="MBC2834393.1"/>
    </source>
</evidence>
<proteinExistence type="predicted"/>
<dbReference type="RefSeq" id="WP_185795997.1">
    <property type="nucleotide sequence ID" value="NZ_JACLQD010000001.1"/>
</dbReference>
<protein>
    <recommendedName>
        <fullName evidence="4">Excalibur calcium-binding domain-containing protein</fullName>
    </recommendedName>
</protein>
<feature type="region of interest" description="Disordered" evidence="1">
    <location>
        <begin position="103"/>
        <end position="128"/>
    </location>
</feature>
<keyword evidence="3" id="KW-1185">Reference proteome</keyword>
<evidence type="ECO:0000313" key="3">
    <source>
        <dbReference type="Proteomes" id="UP000555411"/>
    </source>
</evidence>
<dbReference type="EMBL" id="JACLQD010000001">
    <property type="protein sequence ID" value="MBC2834393.1"/>
    <property type="molecule type" value="Genomic_DNA"/>
</dbReference>
<gene>
    <name evidence="2" type="ORF">H7F16_02680</name>
</gene>
<dbReference type="AlphaFoldDB" id="A0A842I4P8"/>
<feature type="region of interest" description="Disordered" evidence="1">
    <location>
        <begin position="237"/>
        <end position="266"/>
    </location>
</feature>
<accession>A0A842I4P8</accession>